<accession>A0ABS1E6W7</accession>
<dbReference type="NCBIfam" id="TIGR03019">
    <property type="entry name" value="pepcterm_femAB"/>
    <property type="match status" value="1"/>
</dbReference>
<keyword evidence="3" id="KW-1185">Reference proteome</keyword>
<name>A0ABS1E6W7_9GAMM</name>
<dbReference type="PANTHER" id="PTHR36174:SF1">
    <property type="entry name" value="LIPID II:GLYCINE GLYCYLTRANSFERASE"/>
    <property type="match status" value="1"/>
</dbReference>
<reference evidence="2 3" key="1">
    <citation type="journal article" date="2020" name="Microorganisms">
        <title>Osmotic Adaptation and Compatible Solute Biosynthesis of Phototrophic Bacteria as Revealed from Genome Analyses.</title>
        <authorList>
            <person name="Imhoff J.F."/>
            <person name="Rahn T."/>
            <person name="Kunzel S."/>
            <person name="Keller A."/>
            <person name="Neulinger S.C."/>
        </authorList>
    </citation>
    <scope>NUCLEOTIDE SEQUENCE [LARGE SCALE GENOMIC DNA]</scope>
    <source>
        <strain evidence="2 3">DSM 15116</strain>
    </source>
</reference>
<dbReference type="PANTHER" id="PTHR36174">
    <property type="entry name" value="LIPID II:GLYCINE GLYCYLTRANSFERASE"/>
    <property type="match status" value="1"/>
</dbReference>
<dbReference type="Gene3D" id="3.40.630.30">
    <property type="match status" value="1"/>
</dbReference>
<sequence>MPEASSDTAVRVGTLSEAEAPRWDAFVERCPEATFCHRAGWEEVIRRAFGHETCYLYAERGGRIEGVLPLARIKSWLFGHSLVSVPFCVYGGIAAETDAAREALDGAAQRRAAALGVDHLEYRHREPHHSEWPTLGLYATFRKPLAPEVEANFSAIPRKQRRMVRQGVKAGLSSAWESDLDRFFAVYARSVHRLGTPVFPRRYFRLLAEVFGDDCRVLSVGHKGKPVASVLAFYFRDEVLPYYGGGLPAAREVAGYDFLYWELMRRACEAGYRVFDFGRSKRGTGAYHFKRNWGFEPQPLHYEFALYRRSEVPQRHPLNPRYQRAIRLWRRLPLPVANAIGPYVARNLG</sequence>
<dbReference type="InterPro" id="IPR017469">
    <property type="entry name" value="PEP-CTERM_FemAB-rel"/>
</dbReference>
<dbReference type="RefSeq" id="WP_200259268.1">
    <property type="nucleotide sequence ID" value="NZ_NRSH01000084.1"/>
</dbReference>
<dbReference type="SUPFAM" id="SSF55729">
    <property type="entry name" value="Acyl-CoA N-acyltransferases (Nat)"/>
    <property type="match status" value="1"/>
</dbReference>
<dbReference type="Pfam" id="PF13480">
    <property type="entry name" value="Acetyltransf_6"/>
    <property type="match status" value="1"/>
</dbReference>
<dbReference type="InterPro" id="IPR016181">
    <property type="entry name" value="Acyl_CoA_acyltransferase"/>
</dbReference>
<evidence type="ECO:0000259" key="1">
    <source>
        <dbReference type="Pfam" id="PF13480"/>
    </source>
</evidence>
<comment type="caution">
    <text evidence="2">The sequence shown here is derived from an EMBL/GenBank/DDBJ whole genome shotgun (WGS) entry which is preliminary data.</text>
</comment>
<gene>
    <name evidence="2" type="ORF">CKO13_08000</name>
</gene>
<organism evidence="2 3">
    <name type="scientific">Halorhodospira neutriphila</name>
    <dbReference type="NCBI Taxonomy" id="168379"/>
    <lineage>
        <taxon>Bacteria</taxon>
        <taxon>Pseudomonadati</taxon>
        <taxon>Pseudomonadota</taxon>
        <taxon>Gammaproteobacteria</taxon>
        <taxon>Chromatiales</taxon>
        <taxon>Ectothiorhodospiraceae</taxon>
        <taxon>Halorhodospira</taxon>
    </lineage>
</organism>
<dbReference type="Proteomes" id="UP000738126">
    <property type="component" value="Unassembled WGS sequence"/>
</dbReference>
<protein>
    <submittedName>
        <fullName evidence="2">Peptidoglycan bridge formation protein FemAB</fullName>
    </submittedName>
</protein>
<dbReference type="InterPro" id="IPR038740">
    <property type="entry name" value="BioF2-like_GNAT_dom"/>
</dbReference>
<evidence type="ECO:0000313" key="2">
    <source>
        <dbReference type="EMBL" id="MBK1726964.1"/>
    </source>
</evidence>
<dbReference type="EMBL" id="NRSH01000084">
    <property type="protein sequence ID" value="MBK1726964.1"/>
    <property type="molecule type" value="Genomic_DNA"/>
</dbReference>
<feature type="domain" description="BioF2-like acetyltransferase" evidence="1">
    <location>
        <begin position="159"/>
        <end position="291"/>
    </location>
</feature>
<evidence type="ECO:0000313" key="3">
    <source>
        <dbReference type="Proteomes" id="UP000738126"/>
    </source>
</evidence>
<proteinExistence type="predicted"/>
<dbReference type="InterPro" id="IPR050644">
    <property type="entry name" value="PG_Glycine_Bridge_Synth"/>
</dbReference>